<gene>
    <name evidence="4 7" type="primary">bamB</name>
    <name evidence="7" type="ORF">FCL40_03115</name>
</gene>
<dbReference type="InterPro" id="IPR018391">
    <property type="entry name" value="PQQ_b-propeller_rpt"/>
</dbReference>
<dbReference type="InterPro" id="IPR011047">
    <property type="entry name" value="Quinoprotein_ADH-like_sf"/>
</dbReference>
<evidence type="ECO:0000256" key="2">
    <source>
        <dbReference type="ARBA" id="ARBA00023136"/>
    </source>
</evidence>
<comment type="similarity">
    <text evidence="4">Belongs to the BamB family.</text>
</comment>
<dbReference type="SUPFAM" id="SSF50998">
    <property type="entry name" value="Quinoprotein alcohol dehydrogenase-like"/>
    <property type="match status" value="1"/>
</dbReference>
<dbReference type="InterPro" id="IPR015943">
    <property type="entry name" value="WD40/YVTN_repeat-like_dom_sf"/>
</dbReference>
<protein>
    <recommendedName>
        <fullName evidence="4">Outer membrane protein assembly factor BamB</fullName>
    </recommendedName>
</protein>
<dbReference type="Pfam" id="PF13360">
    <property type="entry name" value="PQQ_2"/>
    <property type="match status" value="1"/>
</dbReference>
<dbReference type="InterPro" id="IPR017687">
    <property type="entry name" value="BamB"/>
</dbReference>
<dbReference type="GO" id="GO:0051205">
    <property type="term" value="P:protein insertion into membrane"/>
    <property type="evidence" value="ECO:0007669"/>
    <property type="project" value="UniProtKB-UniRule"/>
</dbReference>
<keyword evidence="8" id="KW-1185">Reference proteome</keyword>
<comment type="caution">
    <text evidence="7">The sequence shown here is derived from an EMBL/GenBank/DDBJ whole genome shotgun (WGS) entry which is preliminary data.</text>
</comment>
<dbReference type="PROSITE" id="PS51257">
    <property type="entry name" value="PROKAR_LIPOPROTEIN"/>
    <property type="match status" value="1"/>
</dbReference>
<reference evidence="7 8" key="1">
    <citation type="submission" date="2019-04" db="EMBL/GenBank/DDBJ databases">
        <authorList>
            <person name="Hwang J.C."/>
        </authorList>
    </citation>
    <scope>NUCLEOTIDE SEQUENCE [LARGE SCALE GENOMIC DNA]</scope>
    <source>
        <strain evidence="7 8">IMCC35001</strain>
    </source>
</reference>
<accession>A0A4U1BJ87</accession>
<evidence type="ECO:0000256" key="5">
    <source>
        <dbReference type="SAM" id="SignalP"/>
    </source>
</evidence>
<name>A0A4U1BJ87_9GAMM</name>
<comment type="subcellular location">
    <subcellularLocation>
        <location evidence="4">Cell outer membrane</location>
        <topology evidence="4">Lipid-anchor</topology>
    </subcellularLocation>
</comment>
<dbReference type="EMBL" id="SWCI01000001">
    <property type="protein sequence ID" value="TKB51560.1"/>
    <property type="molecule type" value="Genomic_DNA"/>
</dbReference>
<keyword evidence="3 4" id="KW-0998">Cell outer membrane</keyword>
<dbReference type="OrthoDB" id="5173551at2"/>
<dbReference type="AlphaFoldDB" id="A0A4U1BJ87"/>
<feature type="chain" id="PRO_5021051685" description="Outer membrane protein assembly factor BamB" evidence="5">
    <location>
        <begin position="24"/>
        <end position="395"/>
    </location>
</feature>
<dbReference type="GO" id="GO:0043165">
    <property type="term" value="P:Gram-negative-bacterium-type cell outer membrane assembly"/>
    <property type="evidence" value="ECO:0007669"/>
    <property type="project" value="UniProtKB-UniRule"/>
</dbReference>
<feature type="domain" description="Pyrrolo-quinoline quinone repeat" evidence="6">
    <location>
        <begin position="77"/>
        <end position="321"/>
    </location>
</feature>
<evidence type="ECO:0000313" key="7">
    <source>
        <dbReference type="EMBL" id="TKB51560.1"/>
    </source>
</evidence>
<evidence type="ECO:0000256" key="4">
    <source>
        <dbReference type="HAMAP-Rule" id="MF_00923"/>
    </source>
</evidence>
<keyword evidence="4" id="KW-0564">Palmitate</keyword>
<dbReference type="NCBIfam" id="TIGR03300">
    <property type="entry name" value="assembly_YfgL"/>
    <property type="match status" value="1"/>
</dbReference>
<dbReference type="SMART" id="SM00564">
    <property type="entry name" value="PQQ"/>
    <property type="match status" value="7"/>
</dbReference>
<evidence type="ECO:0000256" key="3">
    <source>
        <dbReference type="ARBA" id="ARBA00023237"/>
    </source>
</evidence>
<evidence type="ECO:0000313" key="8">
    <source>
        <dbReference type="Proteomes" id="UP000305674"/>
    </source>
</evidence>
<proteinExistence type="inferred from homology"/>
<dbReference type="RefSeq" id="WP_136851239.1">
    <property type="nucleotide sequence ID" value="NZ_SWCI01000001.1"/>
</dbReference>
<evidence type="ECO:0000256" key="1">
    <source>
        <dbReference type="ARBA" id="ARBA00022729"/>
    </source>
</evidence>
<organism evidence="7 8">
    <name type="scientific">Ferrimonas sediminicola</name>
    <dbReference type="NCBI Taxonomy" id="2569538"/>
    <lineage>
        <taxon>Bacteria</taxon>
        <taxon>Pseudomonadati</taxon>
        <taxon>Pseudomonadota</taxon>
        <taxon>Gammaproteobacteria</taxon>
        <taxon>Alteromonadales</taxon>
        <taxon>Ferrimonadaceae</taxon>
        <taxon>Ferrimonas</taxon>
    </lineage>
</organism>
<dbReference type="PANTHER" id="PTHR34512">
    <property type="entry name" value="CELL SURFACE PROTEIN"/>
    <property type="match status" value="1"/>
</dbReference>
<sequence>MVKAGKGWLAGLMVLALMGCASSDDEAKLEISPLPELDSSVATTLVWDTDVGDGIGEYWSSLSPEVAYGKVFVAERFGLVSAFDQESGKELWQQNLRRVFATGVLKKNNGARLSAGLSSGFDKVFVGSENGVLFALDQNSGEVLWQAQTRGELLSDPSVIDAKVVVNTGAGKVQAFDVESGEELWTYELTLPSLVLRGTSAASTTQGAAFVGTADGKLAAIFAQQGAPIWEAKLAEASGTNELERMVDSDAKPLVLGTTLYASAFNGNLAAVEVRSGQVKWKRQYSSYTPMDLEGNDLYLTDSDGTVYSVNRLNGLETWANSELTGRLVTGPAVLGEYLLVGDFEGYLHIFDRASGKLVGRRQIDGSGLYSQPKVVGDQVFLQTRSGRIAVVTIG</sequence>
<dbReference type="InterPro" id="IPR002372">
    <property type="entry name" value="PQQ_rpt_dom"/>
</dbReference>
<dbReference type="Gene3D" id="2.130.10.10">
    <property type="entry name" value="YVTN repeat-like/Quinoprotein amine dehydrogenase"/>
    <property type="match status" value="1"/>
</dbReference>
<dbReference type="Proteomes" id="UP000305674">
    <property type="component" value="Unassembled WGS sequence"/>
</dbReference>
<dbReference type="PANTHER" id="PTHR34512:SF30">
    <property type="entry name" value="OUTER MEMBRANE PROTEIN ASSEMBLY FACTOR BAMB"/>
    <property type="match status" value="1"/>
</dbReference>
<comment type="subunit">
    <text evidence="4">Part of the Bam complex.</text>
</comment>
<keyword evidence="4" id="KW-0449">Lipoprotein</keyword>
<dbReference type="GO" id="GO:0009279">
    <property type="term" value="C:cell outer membrane"/>
    <property type="evidence" value="ECO:0007669"/>
    <property type="project" value="UniProtKB-SubCell"/>
</dbReference>
<feature type="signal peptide" evidence="5">
    <location>
        <begin position="1"/>
        <end position="23"/>
    </location>
</feature>
<evidence type="ECO:0000259" key="6">
    <source>
        <dbReference type="Pfam" id="PF13360"/>
    </source>
</evidence>
<keyword evidence="1 4" id="KW-0732">Signal</keyword>
<comment type="function">
    <text evidence="4">Part of the outer membrane protein assembly complex, which is involved in assembly and insertion of beta-barrel proteins into the outer membrane.</text>
</comment>
<dbReference type="NCBIfam" id="NF008351">
    <property type="entry name" value="PRK11138.1"/>
    <property type="match status" value="1"/>
</dbReference>
<keyword evidence="2 4" id="KW-0472">Membrane</keyword>
<dbReference type="HAMAP" id="MF_00923">
    <property type="entry name" value="OM_assembly_BamB"/>
    <property type="match status" value="1"/>
</dbReference>